<dbReference type="InterPro" id="IPR012337">
    <property type="entry name" value="RNaseH-like_sf"/>
</dbReference>
<proteinExistence type="predicted"/>
<feature type="compositionally biased region" description="Low complexity" evidence="1">
    <location>
        <begin position="47"/>
        <end position="62"/>
    </location>
</feature>
<dbReference type="InterPro" id="IPR036397">
    <property type="entry name" value="RNaseH_sf"/>
</dbReference>
<protein>
    <submittedName>
        <fullName evidence="3">Reverse transcriptase</fullName>
    </submittedName>
</protein>
<feature type="domain" description="Integrase zinc-binding" evidence="2">
    <location>
        <begin position="2"/>
        <end position="50"/>
    </location>
</feature>
<dbReference type="Gene3D" id="1.10.340.70">
    <property type="match status" value="1"/>
</dbReference>
<dbReference type="GO" id="GO:0003676">
    <property type="term" value="F:nucleic acid binding"/>
    <property type="evidence" value="ECO:0007669"/>
    <property type="project" value="InterPro"/>
</dbReference>
<dbReference type="InterPro" id="IPR041588">
    <property type="entry name" value="Integrase_H2C2"/>
</dbReference>
<organism evidence="3 4">
    <name type="scientific">Phytophthora palmivora</name>
    <dbReference type="NCBI Taxonomy" id="4796"/>
    <lineage>
        <taxon>Eukaryota</taxon>
        <taxon>Sar</taxon>
        <taxon>Stramenopiles</taxon>
        <taxon>Oomycota</taxon>
        <taxon>Peronosporomycetes</taxon>
        <taxon>Peronosporales</taxon>
        <taxon>Peronosporaceae</taxon>
        <taxon>Phytophthora</taxon>
    </lineage>
</organism>
<sequence length="131" mass="14532">MLHDAHEDFQGGHQGITRTHEKLRSEFYWPGMYADVERFVKECVDCASGKGSPPNAGPSPGNIEPTRPFEAVSMDFVTHLPESVRGNTFLLLFQDMFSGYVMCKPMASTTAQDVAEAIRLSEIRSFLSDSA</sequence>
<evidence type="ECO:0000259" key="2">
    <source>
        <dbReference type="Pfam" id="PF17921"/>
    </source>
</evidence>
<dbReference type="SUPFAM" id="SSF53098">
    <property type="entry name" value="Ribonuclease H-like"/>
    <property type="match status" value="1"/>
</dbReference>
<keyword evidence="3" id="KW-0808">Transferase</keyword>
<dbReference type="Gene3D" id="3.30.420.10">
    <property type="entry name" value="Ribonuclease H-like superfamily/Ribonuclease H"/>
    <property type="match status" value="1"/>
</dbReference>
<dbReference type="FunFam" id="1.10.340.70:FF:000001">
    <property type="entry name" value="Retrovirus-related Pol polyprotein from transposon gypsy-like Protein"/>
    <property type="match status" value="1"/>
</dbReference>
<evidence type="ECO:0000313" key="3">
    <source>
        <dbReference type="EMBL" id="POM79827.1"/>
    </source>
</evidence>
<evidence type="ECO:0000256" key="1">
    <source>
        <dbReference type="SAM" id="MobiDB-lite"/>
    </source>
</evidence>
<dbReference type="GO" id="GO:0003964">
    <property type="term" value="F:RNA-directed DNA polymerase activity"/>
    <property type="evidence" value="ECO:0007669"/>
    <property type="project" value="UniProtKB-KW"/>
</dbReference>
<dbReference type="InterPro" id="IPR050951">
    <property type="entry name" value="Retrovirus_Pol_polyprotein"/>
</dbReference>
<dbReference type="EMBL" id="NCKW01000976">
    <property type="protein sequence ID" value="POM79827.1"/>
    <property type="molecule type" value="Genomic_DNA"/>
</dbReference>
<dbReference type="Proteomes" id="UP000237271">
    <property type="component" value="Unassembled WGS sequence"/>
</dbReference>
<name>A0A2P4YPU6_9STRA</name>
<evidence type="ECO:0000313" key="4">
    <source>
        <dbReference type="Proteomes" id="UP000237271"/>
    </source>
</evidence>
<dbReference type="OrthoDB" id="125642at2759"/>
<keyword evidence="3" id="KW-0695">RNA-directed DNA polymerase</keyword>
<gene>
    <name evidence="3" type="ORF">PHPALM_2413</name>
</gene>
<feature type="region of interest" description="Disordered" evidence="1">
    <location>
        <begin position="47"/>
        <end position="67"/>
    </location>
</feature>
<reference evidence="3 4" key="1">
    <citation type="journal article" date="2017" name="Genome Biol. Evol.">
        <title>Phytophthora megakarya and P. palmivora, closely related causal agents of cacao black pod rot, underwent increases in genome sizes and gene numbers by different mechanisms.</title>
        <authorList>
            <person name="Ali S.S."/>
            <person name="Shao J."/>
            <person name="Lary D.J."/>
            <person name="Kronmiller B."/>
            <person name="Shen D."/>
            <person name="Strem M.D."/>
            <person name="Amoako-Attah I."/>
            <person name="Akrofi A.Y."/>
            <person name="Begoude B.A."/>
            <person name="Ten Hoopen G.M."/>
            <person name="Coulibaly K."/>
            <person name="Kebe B.I."/>
            <person name="Melnick R.L."/>
            <person name="Guiltinan M.J."/>
            <person name="Tyler B.M."/>
            <person name="Meinhardt L.W."/>
            <person name="Bailey B.A."/>
        </authorList>
    </citation>
    <scope>NUCLEOTIDE SEQUENCE [LARGE SCALE GENOMIC DNA]</scope>
    <source>
        <strain evidence="4">sbr112.9</strain>
    </source>
</reference>
<dbReference type="AlphaFoldDB" id="A0A2P4YPU6"/>
<comment type="caution">
    <text evidence="3">The sequence shown here is derived from an EMBL/GenBank/DDBJ whole genome shotgun (WGS) entry which is preliminary data.</text>
</comment>
<accession>A0A2P4YPU6</accession>
<dbReference type="PANTHER" id="PTHR37984:SF5">
    <property type="entry name" value="PROTEIN NYNRIN-LIKE"/>
    <property type="match status" value="1"/>
</dbReference>
<dbReference type="PANTHER" id="PTHR37984">
    <property type="entry name" value="PROTEIN CBG26694"/>
    <property type="match status" value="1"/>
</dbReference>
<keyword evidence="4" id="KW-1185">Reference proteome</keyword>
<dbReference type="Pfam" id="PF17921">
    <property type="entry name" value="Integrase_H2C2"/>
    <property type="match status" value="1"/>
</dbReference>
<keyword evidence="3" id="KW-0548">Nucleotidyltransferase</keyword>